<comment type="caution">
    <text evidence="3">The sequence shown here is derived from an EMBL/GenBank/DDBJ whole genome shotgun (WGS) entry which is preliminary data.</text>
</comment>
<evidence type="ECO:0000313" key="4">
    <source>
        <dbReference type="Proteomes" id="UP001595755"/>
    </source>
</evidence>
<evidence type="ECO:0000313" key="3">
    <source>
        <dbReference type="EMBL" id="MFC4307010.1"/>
    </source>
</evidence>
<name>A0ABV8SIB4_9BACL</name>
<proteinExistence type="inferred from homology"/>
<keyword evidence="4" id="KW-1185">Reference proteome</keyword>
<dbReference type="Gene3D" id="3.30.530.20">
    <property type="match status" value="1"/>
</dbReference>
<protein>
    <submittedName>
        <fullName evidence="3">SRPBCC domain-containing protein</fullName>
    </submittedName>
</protein>
<dbReference type="SUPFAM" id="SSF55961">
    <property type="entry name" value="Bet v1-like"/>
    <property type="match status" value="1"/>
</dbReference>
<dbReference type="InterPro" id="IPR013538">
    <property type="entry name" value="ASHA1/2-like_C"/>
</dbReference>
<sequence length="168" mass="18883">MTENNEIQPVAARVGEKELVMERAFDAPRSLVFAAFTKPEHLARWWAPGGYTIPVCNIDLRPGGVWHYCMRSAEGAEHWARSVYREISPPEKLVYTSTFADKDGNVTDDIPEQLVTVTFEEQDGRTLLTTRYQFASEEALQETLAMGLKQGYTETLNSLARLLATING</sequence>
<comment type="similarity">
    <text evidence="1">Belongs to the AHA1 family.</text>
</comment>
<reference evidence="4" key="1">
    <citation type="journal article" date="2019" name="Int. J. Syst. Evol. Microbiol.">
        <title>The Global Catalogue of Microorganisms (GCM) 10K type strain sequencing project: providing services to taxonomists for standard genome sequencing and annotation.</title>
        <authorList>
            <consortium name="The Broad Institute Genomics Platform"/>
            <consortium name="The Broad Institute Genome Sequencing Center for Infectious Disease"/>
            <person name="Wu L."/>
            <person name="Ma J."/>
        </authorList>
    </citation>
    <scope>NUCLEOTIDE SEQUENCE [LARGE SCALE GENOMIC DNA]</scope>
    <source>
        <strain evidence="4">CGMCC 4.1641</strain>
    </source>
</reference>
<feature type="domain" description="Activator of Hsp90 ATPase homologue 1/2-like C-terminal" evidence="2">
    <location>
        <begin position="26"/>
        <end position="163"/>
    </location>
</feature>
<dbReference type="InterPro" id="IPR023393">
    <property type="entry name" value="START-like_dom_sf"/>
</dbReference>
<organism evidence="3 4">
    <name type="scientific">Cohnella boryungensis</name>
    <dbReference type="NCBI Taxonomy" id="768479"/>
    <lineage>
        <taxon>Bacteria</taxon>
        <taxon>Bacillati</taxon>
        <taxon>Bacillota</taxon>
        <taxon>Bacilli</taxon>
        <taxon>Bacillales</taxon>
        <taxon>Paenibacillaceae</taxon>
        <taxon>Cohnella</taxon>
    </lineage>
</organism>
<evidence type="ECO:0000256" key="1">
    <source>
        <dbReference type="ARBA" id="ARBA00006817"/>
    </source>
</evidence>
<evidence type="ECO:0000259" key="2">
    <source>
        <dbReference type="Pfam" id="PF08327"/>
    </source>
</evidence>
<accession>A0ABV8SIB4</accession>
<gene>
    <name evidence="3" type="ORF">ACFO1S_26665</name>
</gene>
<dbReference type="Pfam" id="PF08327">
    <property type="entry name" value="AHSA1"/>
    <property type="match status" value="1"/>
</dbReference>
<dbReference type="Proteomes" id="UP001595755">
    <property type="component" value="Unassembled WGS sequence"/>
</dbReference>
<dbReference type="EMBL" id="JBHSED010000070">
    <property type="protein sequence ID" value="MFC4307010.1"/>
    <property type="molecule type" value="Genomic_DNA"/>
</dbReference>
<dbReference type="RefSeq" id="WP_378127873.1">
    <property type="nucleotide sequence ID" value="NZ_JBHSED010000070.1"/>
</dbReference>